<dbReference type="PANTHER" id="PTHR43780">
    <property type="entry name" value="1-AMINOCYCLOPROPANE-1-CARBOXYLATE DEAMINASE-RELATED"/>
    <property type="match status" value="1"/>
</dbReference>
<dbReference type="Pfam" id="PF00291">
    <property type="entry name" value="PALP"/>
    <property type="match status" value="1"/>
</dbReference>
<evidence type="ECO:0000256" key="3">
    <source>
        <dbReference type="ARBA" id="ARBA00022898"/>
    </source>
</evidence>
<feature type="modified residue" description="N6-(pyridoxal phosphate)lysine" evidence="5">
    <location>
        <position position="82"/>
    </location>
</feature>
<organism evidence="7 8">
    <name type="scientific">Dimorphilus gyrociliatus</name>
    <dbReference type="NCBI Taxonomy" id="2664684"/>
    <lineage>
        <taxon>Eukaryota</taxon>
        <taxon>Metazoa</taxon>
        <taxon>Spiralia</taxon>
        <taxon>Lophotrochozoa</taxon>
        <taxon>Annelida</taxon>
        <taxon>Polychaeta</taxon>
        <taxon>Polychaeta incertae sedis</taxon>
        <taxon>Dinophilidae</taxon>
        <taxon>Dimorphilus</taxon>
    </lineage>
</organism>
<dbReference type="EMBL" id="CAJFCJ010000005">
    <property type="protein sequence ID" value="CAD5114854.1"/>
    <property type="molecule type" value="Genomic_DNA"/>
</dbReference>
<proteinExistence type="inferred from homology"/>
<dbReference type="GO" id="GO:0019148">
    <property type="term" value="F:D-cysteine desulfhydrase activity"/>
    <property type="evidence" value="ECO:0007669"/>
    <property type="project" value="TreeGrafter"/>
</dbReference>
<dbReference type="InterPro" id="IPR001926">
    <property type="entry name" value="TrpB-like_PALP"/>
</dbReference>
<dbReference type="PANTHER" id="PTHR43780:SF2">
    <property type="entry name" value="1-AMINOCYCLOPROPANE-1-CARBOXYLATE DEAMINASE-RELATED"/>
    <property type="match status" value="1"/>
</dbReference>
<dbReference type="InterPro" id="IPR027278">
    <property type="entry name" value="ACCD_DCysDesulf"/>
</dbReference>
<name>A0A7I8VGR6_9ANNE</name>
<evidence type="ECO:0000256" key="1">
    <source>
        <dbReference type="ARBA" id="ARBA00001933"/>
    </source>
</evidence>
<feature type="active site" description="Nucleophile" evidence="4">
    <location>
        <position position="109"/>
    </location>
</feature>
<feature type="domain" description="Tryptophan synthase beta chain-like PALP" evidence="6">
    <location>
        <begin position="49"/>
        <end position="347"/>
    </location>
</feature>
<comment type="cofactor">
    <cofactor evidence="1">
        <name>pyridoxal 5'-phosphate</name>
        <dbReference type="ChEBI" id="CHEBI:597326"/>
    </cofactor>
</comment>
<evidence type="ECO:0000259" key="6">
    <source>
        <dbReference type="Pfam" id="PF00291"/>
    </source>
</evidence>
<evidence type="ECO:0000313" key="8">
    <source>
        <dbReference type="Proteomes" id="UP000549394"/>
    </source>
</evidence>
<dbReference type="SUPFAM" id="SSF53686">
    <property type="entry name" value="Tryptophan synthase beta subunit-like PLP-dependent enzymes"/>
    <property type="match status" value="1"/>
</dbReference>
<dbReference type="InterPro" id="IPR036052">
    <property type="entry name" value="TrpB-like_PALP_sf"/>
</dbReference>
<accession>A0A7I8VGR6</accession>
<evidence type="ECO:0000256" key="4">
    <source>
        <dbReference type="PIRSR" id="PIRSR006278-1"/>
    </source>
</evidence>
<dbReference type="PIRSF" id="PIRSF006278">
    <property type="entry name" value="ACCD_DCysDesulf"/>
    <property type="match status" value="1"/>
</dbReference>
<dbReference type="Gene3D" id="3.40.50.1100">
    <property type="match status" value="2"/>
</dbReference>
<evidence type="ECO:0000256" key="5">
    <source>
        <dbReference type="PIRSR" id="PIRSR006278-2"/>
    </source>
</evidence>
<sequence length="362" mass="39911">MSHLQRVAIPIRRTMSWATYNQIIPYESPSWAKTLKVQPKEKYNFSSLPTPVHEWNIPDVPKPFRLFIKRDDLTGSTLSGNKVRKLEFLIADAVKNNYKHVITAGSFQSNHVRATAITAAQAGLKCHAVLRTPAAGVQYSGNFLLDILAGSEVYYVPTKASSDSIIDPKMKEIAEKLEKERNEKAYIIPIGASNALGSYGYISAFQELLDQGVDEMVDDIVITCGSGGSVEGLSIANLLTGSKFKIHGVCACDGPAYFYQHIQQTLDQLGLADVKAEDIADFIDGYKGAGYGTSQEEDHRRIKEICSSSGVILDPVYTNKGLTGLLGEMSKNPQRFKGQRVLYFHTGGLFNIFDGRFSNEID</sequence>
<protein>
    <submittedName>
        <fullName evidence="7">DgyrCDS3890</fullName>
    </submittedName>
</protein>
<reference evidence="7 8" key="1">
    <citation type="submission" date="2020-08" db="EMBL/GenBank/DDBJ databases">
        <authorList>
            <person name="Hejnol A."/>
        </authorList>
    </citation>
    <scope>NUCLEOTIDE SEQUENCE [LARGE SCALE GENOMIC DNA]</scope>
</reference>
<keyword evidence="8" id="KW-1185">Reference proteome</keyword>
<evidence type="ECO:0000256" key="2">
    <source>
        <dbReference type="ARBA" id="ARBA00008639"/>
    </source>
</evidence>
<dbReference type="OrthoDB" id="10266364at2759"/>
<dbReference type="AlphaFoldDB" id="A0A7I8VGR6"/>
<gene>
    <name evidence="7" type="ORF">DGYR_LOCUS3660</name>
</gene>
<keyword evidence="3 5" id="KW-0663">Pyridoxal phosphate</keyword>
<evidence type="ECO:0000313" key="7">
    <source>
        <dbReference type="EMBL" id="CAD5114854.1"/>
    </source>
</evidence>
<comment type="similarity">
    <text evidence="2">Belongs to the ACC deaminase/D-cysteine desulfhydrase family.</text>
</comment>
<comment type="caution">
    <text evidence="7">The sequence shown here is derived from an EMBL/GenBank/DDBJ whole genome shotgun (WGS) entry which is preliminary data.</text>
</comment>
<dbReference type="Proteomes" id="UP000549394">
    <property type="component" value="Unassembled WGS sequence"/>
</dbReference>